<name>A0ABR1WVM9_9PEZI</name>
<evidence type="ECO:0000313" key="4">
    <source>
        <dbReference type="Proteomes" id="UP001480595"/>
    </source>
</evidence>
<evidence type="ECO:0000256" key="1">
    <source>
        <dbReference type="SAM" id="MobiDB-lite"/>
    </source>
</evidence>
<accession>A0ABR1WVM9</accession>
<dbReference type="Pfam" id="PF20253">
    <property type="entry name" value="DUF6604"/>
    <property type="match status" value="1"/>
</dbReference>
<keyword evidence="4" id="KW-1185">Reference proteome</keyword>
<feature type="compositionally biased region" description="Basic and acidic residues" evidence="1">
    <location>
        <begin position="199"/>
        <end position="209"/>
    </location>
</feature>
<dbReference type="PANTHER" id="PTHR38795:SF1">
    <property type="entry name" value="DUF6604 DOMAIN-CONTAINING PROTEIN"/>
    <property type="match status" value="1"/>
</dbReference>
<dbReference type="Proteomes" id="UP001480595">
    <property type="component" value="Unassembled WGS sequence"/>
</dbReference>
<comment type="caution">
    <text evidence="3">The sequence shown here is derived from an EMBL/GenBank/DDBJ whole genome shotgun (WGS) entry which is preliminary data.</text>
</comment>
<dbReference type="PANTHER" id="PTHR38795">
    <property type="entry name" value="DUF6604 DOMAIN-CONTAINING PROTEIN"/>
    <property type="match status" value="1"/>
</dbReference>
<gene>
    <name evidence="3" type="ORF">PG994_002151</name>
</gene>
<dbReference type="EMBL" id="JAQQWL010000002">
    <property type="protein sequence ID" value="KAK8087177.1"/>
    <property type="molecule type" value="Genomic_DNA"/>
</dbReference>
<sequence>MDAEISPPEELLITYKQYKADTGFIAGWLVANATNCGYKLANAAAPPGRLKGKARKEARKQGPKYTIKVSEFVGAARAIANFTPRPRIPQALGRLFDRAIAARRACTEWYEQHRHGDSLSNERHTNFTNTLIDAWETLRPFQTLDKKRTDRRAKPSAKDLKNDGGMSFLNRFSKLHVQDATSSDPDAANNKSAQAETIADVRHEPDAFKLPDVSPATIEKDEEDIEDDFFFAIQSFLGDLERLRDNVKAIWSAYACGKSELTLASLLTNTTIQLARRAEGALDLTIERPKKYPASEFPTWTLPALLMYVQHERDDSRLQKMSAFEFVSLSTKTFGFSCEHASFYLWSVYDAVKQMVAYSDQSLKGQKIHRNEYAVAVPPYDGLYTNGESENETYRRVRELLPGFQITAIEFVNSFANDEITRGVFEMFKSSTLPIWAVFGIHLLLDMQDILGVTSSAQPLEELQSHTHNMPEVTDFETYPFGTTADNHKSIMTWTSIRQREFKKIVLEDDIRQRVSQVPVPEAVKSKFMKMDCIQEENWFLRRHPLRCGLLKYHLYFLFHCAGIRFGESSWGLSALIHVYAACRRLYPDDPVWPDMELYLVNQDLDYLFFGGIPRTMAEAFTKASLAFGISPTYFARNRRGSALPPYSRSNIRVALNPSHMLNVWTDWALAERRWAALTTRCGD</sequence>
<evidence type="ECO:0000259" key="2">
    <source>
        <dbReference type="Pfam" id="PF20253"/>
    </source>
</evidence>
<feature type="compositionally biased region" description="Basic and acidic residues" evidence="1">
    <location>
        <begin position="146"/>
        <end position="162"/>
    </location>
</feature>
<protein>
    <recommendedName>
        <fullName evidence="2">DUF6604 domain-containing protein</fullName>
    </recommendedName>
</protein>
<feature type="domain" description="DUF6604" evidence="2">
    <location>
        <begin position="16"/>
        <end position="280"/>
    </location>
</feature>
<organism evidence="3 4">
    <name type="scientific">Apiospora phragmitis</name>
    <dbReference type="NCBI Taxonomy" id="2905665"/>
    <lineage>
        <taxon>Eukaryota</taxon>
        <taxon>Fungi</taxon>
        <taxon>Dikarya</taxon>
        <taxon>Ascomycota</taxon>
        <taxon>Pezizomycotina</taxon>
        <taxon>Sordariomycetes</taxon>
        <taxon>Xylariomycetidae</taxon>
        <taxon>Amphisphaeriales</taxon>
        <taxon>Apiosporaceae</taxon>
        <taxon>Apiospora</taxon>
    </lineage>
</organism>
<dbReference type="GeneID" id="92086623"/>
<dbReference type="RefSeq" id="XP_066721701.1">
    <property type="nucleotide sequence ID" value="XM_066853560.1"/>
</dbReference>
<dbReference type="InterPro" id="IPR046539">
    <property type="entry name" value="DUF6604"/>
</dbReference>
<evidence type="ECO:0000313" key="3">
    <source>
        <dbReference type="EMBL" id="KAK8087177.1"/>
    </source>
</evidence>
<reference evidence="3 4" key="1">
    <citation type="submission" date="2023-01" db="EMBL/GenBank/DDBJ databases">
        <title>Analysis of 21 Apiospora genomes using comparative genomics revels a genus with tremendous synthesis potential of carbohydrate active enzymes and secondary metabolites.</title>
        <authorList>
            <person name="Sorensen T."/>
        </authorList>
    </citation>
    <scope>NUCLEOTIDE SEQUENCE [LARGE SCALE GENOMIC DNA]</scope>
    <source>
        <strain evidence="3 4">CBS 135458</strain>
    </source>
</reference>
<proteinExistence type="predicted"/>
<feature type="compositionally biased region" description="Polar residues" evidence="1">
    <location>
        <begin position="179"/>
        <end position="195"/>
    </location>
</feature>
<feature type="region of interest" description="Disordered" evidence="1">
    <location>
        <begin position="146"/>
        <end position="165"/>
    </location>
</feature>
<feature type="region of interest" description="Disordered" evidence="1">
    <location>
        <begin position="179"/>
        <end position="209"/>
    </location>
</feature>